<dbReference type="EMBL" id="SRYB01000001">
    <property type="protein sequence ID" value="TGY80859.1"/>
    <property type="molecule type" value="Genomic_DNA"/>
</dbReference>
<accession>A0AC61RKG4</accession>
<proteinExistence type="predicted"/>
<comment type="caution">
    <text evidence="1">The sequence shown here is derived from an EMBL/GenBank/DDBJ whole genome shotgun (WGS) entry which is preliminary data.</text>
</comment>
<evidence type="ECO:0000313" key="2">
    <source>
        <dbReference type="Proteomes" id="UP000306319"/>
    </source>
</evidence>
<evidence type="ECO:0000313" key="1">
    <source>
        <dbReference type="EMBL" id="TGY80859.1"/>
    </source>
</evidence>
<dbReference type="Proteomes" id="UP000306319">
    <property type="component" value="Unassembled WGS sequence"/>
</dbReference>
<sequence>MNKIIKHLLICCCALTTTLSISAESSVTIVNDRVRKQLLDDNWAFSLVQDDKGNTLDESYSIIDLPHDWSILNDFNYEASMGNDGGYLPAGKGIYKKTLNIKNQDYRHILYLEGAYMNAHVFVNDSLAGHRPYGYSSVMYDITPYLKEGDNDITIKVDNTQQVNARWYTGSGIYRHVWLLNLPETAVEPWSLYITTPRVETGNTTVNAKFEVTGPVNGVNAVATIYDKNGKEIYNQPVKFNGRNAEVTFNKAALLLWSPETPNLYAMNITLKNKEGNTIDSVTESFGARSISYSAANGFILNGSPVLITGACVHSDNSLLGARSYDAAEKRKVKMLKEAGFNAVRTSHNHPSPAFLDECDRQGLLVIDEAFDGWRDEKKPFDYSKHIDRWWQKDLESLVKRDRNHPSIICWSIGNEVIERKKIEVVKTAKNMANLCRELDPTRPVTSALCAWDPEWDIYDPLAAQLDITGYNYMIHMSESDHQRVPERIMWQTESYPRDAFENWVRVNDNPYIIGDFVWTGIDYLGEAGIGKFYYTGENDTEFFVSGQWPMHASFCGDIDLIGVRKPISHYREILYGNTPSIYLAVREPEGYFGNIRESMWGTYPTWENWNWEGFEGEPIEVEVISTYPAVRLYLDNDIVGDMPTNRDTKFKAIFKVPYKKGTLKAMALDNNGNEIAESNCVKSADNPYSIRLTIDKNALSANNQDLVYVTAEIVDRYGNFVPLADNEITFKVSGNGTLEATGSADIKDCSGYLHPTRKAWKGRAAAIVKSTDKAGKIVIEATSPRLKKAIVKLKSE</sequence>
<keyword evidence="2" id="KW-1185">Reference proteome</keyword>
<gene>
    <name evidence="1" type="ORF">E5331_00335</name>
</gene>
<protein>
    <submittedName>
        <fullName evidence="1">DUF4982 domain-containing protein</fullName>
    </submittedName>
</protein>
<name>A0AC61RKG4_9BACT</name>
<reference evidence="1" key="1">
    <citation type="submission" date="2019-04" db="EMBL/GenBank/DDBJ databases">
        <title>Microbes associate with the intestines of laboratory mice.</title>
        <authorList>
            <person name="Navarre W."/>
            <person name="Wong E."/>
            <person name="Huang K."/>
            <person name="Tropini C."/>
            <person name="Ng K."/>
            <person name="Yu B."/>
        </authorList>
    </citation>
    <scope>NUCLEOTIDE SEQUENCE</scope>
    <source>
        <strain evidence="1">NM04_E33</strain>
    </source>
</reference>
<organism evidence="1 2">
    <name type="scientific">Lepagella muris</name>
    <dbReference type="NCBI Taxonomy" id="3032870"/>
    <lineage>
        <taxon>Bacteria</taxon>
        <taxon>Pseudomonadati</taxon>
        <taxon>Bacteroidota</taxon>
        <taxon>Bacteroidia</taxon>
        <taxon>Bacteroidales</taxon>
        <taxon>Muribaculaceae</taxon>
        <taxon>Lepagella</taxon>
    </lineage>
</organism>